<proteinExistence type="predicted"/>
<sequence length="362" mass="39817">MAGNDEGGPISKLRDHAARNPATEQLFAAGEDYLQAKAQNMMSSVGDKLGAATKRLSDVAENGGTVGSLFTAGGKVAEGKSPLRAVAETGGKAIKDKVTGLFKGSKGKGGSGGKKVINIVEDIDVGVPVREAYDQWTEYQKFSSFSKGVSSAERADDTTSNWKFKIFWSNRTMKATTTEQIPDQRIVWTTDGPKGTIKGVVTFHPLGDNLTKILLVIEYYPSGLFEKTGNIWRAQGRRARLDLKHYRRFVSMAGEASGEGWRGEIRDGEVVRTHDEALDAEEAEDEPEDGYDEAEDQDGSDAEIDEESDEESDEDEYEEDDEPEDDELDEDEFEDDEFEDDGDEPEEDERPRHGARQPAGAR</sequence>
<feature type="region of interest" description="Disordered" evidence="1">
    <location>
        <begin position="277"/>
        <end position="362"/>
    </location>
</feature>
<reference evidence="3 4" key="1">
    <citation type="journal article" date="2019" name="Int. J. Syst. Evol. Microbiol.">
        <title>The Global Catalogue of Microorganisms (GCM) 10K type strain sequencing project: providing services to taxonomists for standard genome sequencing and annotation.</title>
        <authorList>
            <consortium name="The Broad Institute Genomics Platform"/>
            <consortium name="The Broad Institute Genome Sequencing Center for Infectious Disease"/>
            <person name="Wu L."/>
            <person name="Ma J."/>
        </authorList>
    </citation>
    <scope>NUCLEOTIDE SEQUENCE [LARGE SCALE GENOMIC DNA]</scope>
    <source>
        <strain evidence="3 4">JCM 14545</strain>
    </source>
</reference>
<dbReference type="Pfam" id="PF03364">
    <property type="entry name" value="Polyketide_cyc"/>
    <property type="match status" value="1"/>
</dbReference>
<dbReference type="InterPro" id="IPR005031">
    <property type="entry name" value="COQ10_START"/>
</dbReference>
<feature type="domain" description="Coenzyme Q-binding protein COQ10 START" evidence="2">
    <location>
        <begin position="125"/>
        <end position="244"/>
    </location>
</feature>
<feature type="region of interest" description="Disordered" evidence="1">
    <location>
        <begin position="1"/>
        <end position="21"/>
    </location>
</feature>
<dbReference type="RefSeq" id="WP_344415402.1">
    <property type="nucleotide sequence ID" value="NZ_BAAANN010000005.1"/>
</dbReference>
<protein>
    <submittedName>
        <fullName evidence="3">SRPBCC family protein</fullName>
    </submittedName>
</protein>
<dbReference type="Gene3D" id="3.30.530.20">
    <property type="match status" value="1"/>
</dbReference>
<dbReference type="PANTHER" id="PTHR33824:SF7">
    <property type="entry name" value="POLYKETIDE CYCLASE_DEHYDRASE AND LIPID TRANSPORT SUPERFAMILY PROTEIN"/>
    <property type="match status" value="1"/>
</dbReference>
<dbReference type="EMBL" id="BAAANN010000005">
    <property type="protein sequence ID" value="GAA1949282.1"/>
    <property type="molecule type" value="Genomic_DNA"/>
</dbReference>
<dbReference type="SUPFAM" id="SSF55961">
    <property type="entry name" value="Bet v1-like"/>
    <property type="match status" value="1"/>
</dbReference>
<keyword evidence="4" id="KW-1185">Reference proteome</keyword>
<evidence type="ECO:0000313" key="3">
    <source>
        <dbReference type="EMBL" id="GAA1949282.1"/>
    </source>
</evidence>
<dbReference type="PANTHER" id="PTHR33824">
    <property type="entry name" value="POLYKETIDE CYCLASE/DEHYDRASE AND LIPID TRANSPORT SUPERFAMILY PROTEIN"/>
    <property type="match status" value="1"/>
</dbReference>
<gene>
    <name evidence="3" type="ORF">GCM10009754_17340</name>
</gene>
<evidence type="ECO:0000256" key="1">
    <source>
        <dbReference type="SAM" id="MobiDB-lite"/>
    </source>
</evidence>
<dbReference type="InterPro" id="IPR023393">
    <property type="entry name" value="START-like_dom_sf"/>
</dbReference>
<feature type="compositionally biased region" description="Acidic residues" evidence="1">
    <location>
        <begin position="278"/>
        <end position="348"/>
    </location>
</feature>
<evidence type="ECO:0000313" key="4">
    <source>
        <dbReference type="Proteomes" id="UP001501116"/>
    </source>
</evidence>
<comment type="caution">
    <text evidence="3">The sequence shown here is derived from an EMBL/GenBank/DDBJ whole genome shotgun (WGS) entry which is preliminary data.</text>
</comment>
<evidence type="ECO:0000259" key="2">
    <source>
        <dbReference type="Pfam" id="PF03364"/>
    </source>
</evidence>
<organism evidence="3 4">
    <name type="scientific">Amycolatopsis minnesotensis</name>
    <dbReference type="NCBI Taxonomy" id="337894"/>
    <lineage>
        <taxon>Bacteria</taxon>
        <taxon>Bacillati</taxon>
        <taxon>Actinomycetota</taxon>
        <taxon>Actinomycetes</taxon>
        <taxon>Pseudonocardiales</taxon>
        <taxon>Pseudonocardiaceae</taxon>
        <taxon>Amycolatopsis</taxon>
    </lineage>
</organism>
<name>A0ABN2QBY1_9PSEU</name>
<dbReference type="CDD" id="cd07817">
    <property type="entry name" value="SRPBCC_8"/>
    <property type="match status" value="1"/>
</dbReference>
<dbReference type="Proteomes" id="UP001501116">
    <property type="component" value="Unassembled WGS sequence"/>
</dbReference>
<dbReference type="InterPro" id="IPR047137">
    <property type="entry name" value="ORF3"/>
</dbReference>
<accession>A0ABN2QBY1</accession>